<evidence type="ECO:0000313" key="3">
    <source>
        <dbReference type="Proteomes" id="UP000236319"/>
    </source>
</evidence>
<proteinExistence type="predicted"/>
<dbReference type="AlphaFoldDB" id="A0A2H6K8Q1"/>
<reference evidence="2 3" key="1">
    <citation type="journal article" date="2017" name="BMC Genomics">
        <title>Whole-genome assembly of Babesia ovata and comparative genomics between closely related pathogens.</title>
        <authorList>
            <person name="Yamagishi J."/>
            <person name="Asada M."/>
            <person name="Hakimi H."/>
            <person name="Tanaka T.Q."/>
            <person name="Sugimoto C."/>
            <person name="Kawazu S."/>
        </authorList>
    </citation>
    <scope>NUCLEOTIDE SEQUENCE [LARGE SCALE GENOMIC DNA]</scope>
    <source>
        <strain evidence="2 3">Miyake</strain>
    </source>
</reference>
<feature type="compositionally biased region" description="Polar residues" evidence="1">
    <location>
        <begin position="284"/>
        <end position="299"/>
    </location>
</feature>
<organism evidence="2 3">
    <name type="scientific">Babesia ovata</name>
    <dbReference type="NCBI Taxonomy" id="189622"/>
    <lineage>
        <taxon>Eukaryota</taxon>
        <taxon>Sar</taxon>
        <taxon>Alveolata</taxon>
        <taxon>Apicomplexa</taxon>
        <taxon>Aconoidasida</taxon>
        <taxon>Piroplasmida</taxon>
        <taxon>Babesiidae</taxon>
        <taxon>Babesia</taxon>
    </lineage>
</organism>
<dbReference type="VEuPathDB" id="PiroplasmaDB:BOVATA_008670"/>
<protein>
    <submittedName>
        <fullName evidence="2">Short-chain dehydrogenase, putative</fullName>
    </submittedName>
</protein>
<name>A0A2H6K8Q1_9APIC</name>
<evidence type="ECO:0000313" key="2">
    <source>
        <dbReference type="EMBL" id="GBE59374.1"/>
    </source>
</evidence>
<gene>
    <name evidence="2" type="ORF">BOVATA_008670</name>
</gene>
<accession>A0A2H6K8Q1</accession>
<dbReference type="Proteomes" id="UP000236319">
    <property type="component" value="Unassembled WGS sequence"/>
</dbReference>
<sequence length="313" mass="33697">MLPNTRTALAAAILGVVALRYALTECVFAGRSTAVCVIRLAVSIAVSAVDLLRLTHGALDGETTHVVPVLLEQTDKVVDGENDVRPQLLVGHLDVSNGDTHAEHLLQLELDTGLDLPDLVLHVVAVGQLGGELARLVESGSEEPGNLRQERLRGEEGTVLVGQLLDEGLVPVELLETLKVDVIDSKALGLVTVHLVTEHADAKALTGNVLQHYATAETLVPLGIIVLERYTCHERGNNIRQQKTHWHLTLQSHCHVSCKTPDRANGSGDEQPPNYTLNRAPAPTHNSVIRTREPQTGQYSAVVHPDPPTEAPP</sequence>
<dbReference type="RefSeq" id="XP_028865617.1">
    <property type="nucleotide sequence ID" value="XM_029009784.1"/>
</dbReference>
<dbReference type="OrthoDB" id="366350at2759"/>
<keyword evidence="3" id="KW-1185">Reference proteome</keyword>
<evidence type="ECO:0000256" key="1">
    <source>
        <dbReference type="SAM" id="MobiDB-lite"/>
    </source>
</evidence>
<comment type="caution">
    <text evidence="2">The sequence shown here is derived from an EMBL/GenBank/DDBJ whole genome shotgun (WGS) entry which is preliminary data.</text>
</comment>
<dbReference type="GeneID" id="39873144"/>
<feature type="region of interest" description="Disordered" evidence="1">
    <location>
        <begin position="261"/>
        <end position="313"/>
    </location>
</feature>
<dbReference type="EMBL" id="BDSA01000001">
    <property type="protein sequence ID" value="GBE59374.1"/>
    <property type="molecule type" value="Genomic_DNA"/>
</dbReference>